<evidence type="ECO:0000256" key="9">
    <source>
        <dbReference type="ARBA" id="ARBA00022976"/>
    </source>
</evidence>
<proteinExistence type="inferred from homology"/>
<dbReference type="EMBL" id="VXIV02003156">
    <property type="protein sequence ID" value="KAF6020633.1"/>
    <property type="molecule type" value="Genomic_DNA"/>
</dbReference>
<evidence type="ECO:0000256" key="1">
    <source>
        <dbReference type="ARBA" id="ARBA00004240"/>
    </source>
</evidence>
<protein>
    <recommendedName>
        <fullName evidence="5">GDP-fucose protein O-fucosyltransferase 1</fullName>
        <ecNumber evidence="4">2.4.1.221</ecNumber>
    </recommendedName>
    <alternativeName>
        <fullName evidence="14">Peptide-O-fucosyltransferase 1</fullName>
    </alternativeName>
</protein>
<dbReference type="PANTHER" id="PTHR21420">
    <property type="entry name" value="GDP-FUCOSE PROTEIN O-FUCOSYLTRANSFERASE 1"/>
    <property type="match status" value="1"/>
</dbReference>
<evidence type="ECO:0000256" key="3">
    <source>
        <dbReference type="ARBA" id="ARBA00010626"/>
    </source>
</evidence>
<evidence type="ECO:0000256" key="15">
    <source>
        <dbReference type="ARBA" id="ARBA00047273"/>
    </source>
</evidence>
<evidence type="ECO:0000256" key="13">
    <source>
        <dbReference type="ARBA" id="ARBA00023277"/>
    </source>
</evidence>
<evidence type="ECO:0000256" key="2">
    <source>
        <dbReference type="ARBA" id="ARBA00004922"/>
    </source>
</evidence>
<reference evidence="17" key="1">
    <citation type="submission" date="2020-06" db="EMBL/GenBank/DDBJ databases">
        <title>Draft genome of Bugula neritina, a colonial animal packing powerful symbionts and potential medicines.</title>
        <authorList>
            <person name="Rayko M."/>
        </authorList>
    </citation>
    <scope>NUCLEOTIDE SEQUENCE [LARGE SCALE GENOMIC DNA]</scope>
    <source>
        <strain evidence="17">Kwan_BN1</strain>
    </source>
</reference>
<comment type="similarity">
    <text evidence="3">Belongs to the glycosyltransferase 65 family.</text>
</comment>
<dbReference type="InterPro" id="IPR039922">
    <property type="entry name" value="POFUT1"/>
</dbReference>
<keyword evidence="8" id="KW-0256">Endoplasmic reticulum</keyword>
<evidence type="ECO:0000313" key="18">
    <source>
        <dbReference type="Proteomes" id="UP000593567"/>
    </source>
</evidence>
<evidence type="ECO:0000256" key="16">
    <source>
        <dbReference type="ARBA" id="ARBA00048647"/>
    </source>
</evidence>
<evidence type="ECO:0000256" key="12">
    <source>
        <dbReference type="ARBA" id="ARBA00023253"/>
    </source>
</evidence>
<dbReference type="Proteomes" id="UP000593567">
    <property type="component" value="Unassembled WGS sequence"/>
</dbReference>
<evidence type="ECO:0000256" key="6">
    <source>
        <dbReference type="ARBA" id="ARBA00022676"/>
    </source>
</evidence>
<dbReference type="EC" id="2.4.1.221" evidence="4"/>
<dbReference type="GO" id="GO:0007219">
    <property type="term" value="P:Notch signaling pathway"/>
    <property type="evidence" value="ECO:0007669"/>
    <property type="project" value="UniProtKB-KW"/>
</dbReference>
<dbReference type="OrthoDB" id="10050276at2759"/>
<keyword evidence="13" id="KW-0119">Carbohydrate metabolism</keyword>
<dbReference type="GO" id="GO:0046922">
    <property type="term" value="F:peptide-O-fucosyltransferase activity"/>
    <property type="evidence" value="ECO:0007669"/>
    <property type="project" value="UniProtKB-EC"/>
</dbReference>
<keyword evidence="18" id="KW-1185">Reference proteome</keyword>
<gene>
    <name evidence="17" type="ORF">EB796_021050</name>
</gene>
<keyword evidence="6" id="KW-0328">Glycosyltransferase</keyword>
<dbReference type="GO" id="GO:0006004">
    <property type="term" value="P:fucose metabolic process"/>
    <property type="evidence" value="ECO:0007669"/>
    <property type="project" value="UniProtKB-KW"/>
</dbReference>
<dbReference type="GO" id="GO:0005783">
    <property type="term" value="C:endoplasmic reticulum"/>
    <property type="evidence" value="ECO:0007669"/>
    <property type="project" value="UniProtKB-SubCell"/>
</dbReference>
<keyword evidence="9" id="KW-0914">Notch signaling pathway</keyword>
<comment type="pathway">
    <text evidence="2">Protein modification; protein glycosylation.</text>
</comment>
<keyword evidence="11" id="KW-0325">Glycoprotein</keyword>
<comment type="catalytic activity">
    <reaction evidence="16">
        <text>L-seryl-[protein] + GDP-beta-L-fucose = 3-O-(alpha-L-fucosyl)-L-seryl-[protein] + GDP + H(+)</text>
        <dbReference type="Rhea" id="RHEA:63644"/>
        <dbReference type="Rhea" id="RHEA-COMP:9863"/>
        <dbReference type="Rhea" id="RHEA-COMP:17914"/>
        <dbReference type="ChEBI" id="CHEBI:15378"/>
        <dbReference type="ChEBI" id="CHEBI:29999"/>
        <dbReference type="ChEBI" id="CHEBI:57273"/>
        <dbReference type="ChEBI" id="CHEBI:58189"/>
        <dbReference type="ChEBI" id="CHEBI:189632"/>
        <dbReference type="EC" id="2.4.1.221"/>
    </reaction>
    <physiologicalReaction direction="left-to-right" evidence="16">
        <dbReference type="Rhea" id="RHEA:63645"/>
    </physiologicalReaction>
</comment>
<evidence type="ECO:0000256" key="14">
    <source>
        <dbReference type="ARBA" id="ARBA00033080"/>
    </source>
</evidence>
<sequence length="139" mass="15744">MFQVSYHWLTENDPHLDLAILGQSDHFIGNCISTFSAFATRERRAKQLPVSFWGLTPRGKTNCDPAIDLFTAPFRRSMFPLTPVQQCICISLQTQHISIPCSAKYRRVLLQIVPIRCFLQKAVFLVVLQNTATGATTIF</sequence>
<keyword evidence="12" id="KW-0294">Fucose metabolism</keyword>
<dbReference type="UniPathway" id="UPA00378"/>
<dbReference type="InterPro" id="IPR019378">
    <property type="entry name" value="GDP-Fuc_O-FucTrfase"/>
</dbReference>
<keyword evidence="7" id="KW-0808">Transferase</keyword>
<name>A0A7J7J3E7_BUGNE</name>
<comment type="caution">
    <text evidence="17">The sequence shown here is derived from an EMBL/GenBank/DDBJ whole genome shotgun (WGS) entry which is preliminary data.</text>
</comment>
<evidence type="ECO:0000313" key="17">
    <source>
        <dbReference type="EMBL" id="KAF6020633.1"/>
    </source>
</evidence>
<accession>A0A7J7J3E7</accession>
<keyword evidence="10" id="KW-1015">Disulfide bond</keyword>
<evidence type="ECO:0000256" key="7">
    <source>
        <dbReference type="ARBA" id="ARBA00022679"/>
    </source>
</evidence>
<dbReference type="Pfam" id="PF10250">
    <property type="entry name" value="O-FucT"/>
    <property type="match status" value="1"/>
</dbReference>
<dbReference type="Gene3D" id="3.40.50.11350">
    <property type="match status" value="1"/>
</dbReference>
<comment type="catalytic activity">
    <reaction evidence="15">
        <text>L-threonyl-[protein] + GDP-beta-L-fucose = 3-O-(alpha-L-fucosyl)-L-threonyl-[protein] + GDP + H(+)</text>
        <dbReference type="Rhea" id="RHEA:70491"/>
        <dbReference type="Rhea" id="RHEA-COMP:11060"/>
        <dbReference type="Rhea" id="RHEA-COMP:17915"/>
        <dbReference type="ChEBI" id="CHEBI:15378"/>
        <dbReference type="ChEBI" id="CHEBI:30013"/>
        <dbReference type="ChEBI" id="CHEBI:57273"/>
        <dbReference type="ChEBI" id="CHEBI:58189"/>
        <dbReference type="ChEBI" id="CHEBI:189631"/>
        <dbReference type="EC" id="2.4.1.221"/>
    </reaction>
    <physiologicalReaction direction="left-to-right" evidence="15">
        <dbReference type="Rhea" id="RHEA:70492"/>
    </physiologicalReaction>
</comment>
<dbReference type="AlphaFoldDB" id="A0A7J7J3E7"/>
<evidence type="ECO:0000256" key="8">
    <source>
        <dbReference type="ARBA" id="ARBA00022824"/>
    </source>
</evidence>
<evidence type="ECO:0000256" key="4">
    <source>
        <dbReference type="ARBA" id="ARBA00012196"/>
    </source>
</evidence>
<organism evidence="17 18">
    <name type="scientific">Bugula neritina</name>
    <name type="common">Brown bryozoan</name>
    <name type="synonym">Sertularia neritina</name>
    <dbReference type="NCBI Taxonomy" id="10212"/>
    <lineage>
        <taxon>Eukaryota</taxon>
        <taxon>Metazoa</taxon>
        <taxon>Spiralia</taxon>
        <taxon>Lophotrochozoa</taxon>
        <taxon>Bryozoa</taxon>
        <taxon>Gymnolaemata</taxon>
        <taxon>Cheilostomatida</taxon>
        <taxon>Flustrina</taxon>
        <taxon>Buguloidea</taxon>
        <taxon>Bugulidae</taxon>
        <taxon>Bugula</taxon>
    </lineage>
</organism>
<evidence type="ECO:0000256" key="5">
    <source>
        <dbReference type="ARBA" id="ARBA00021745"/>
    </source>
</evidence>
<evidence type="ECO:0000256" key="11">
    <source>
        <dbReference type="ARBA" id="ARBA00023180"/>
    </source>
</evidence>
<comment type="subcellular location">
    <subcellularLocation>
        <location evidence="1">Endoplasmic reticulum</location>
    </subcellularLocation>
</comment>
<evidence type="ECO:0000256" key="10">
    <source>
        <dbReference type="ARBA" id="ARBA00023157"/>
    </source>
</evidence>
<dbReference type="PANTHER" id="PTHR21420:SF10">
    <property type="entry name" value="GDP-FUCOSE PROTEIN O-FUCOSYLTRANSFERASE 1"/>
    <property type="match status" value="1"/>
</dbReference>